<name>A0ABS7JZK6_9BACI</name>
<reference evidence="4 5" key="1">
    <citation type="submission" date="2020-07" db="EMBL/GenBank/DDBJ databases">
        <title>Fungal Genomes of the International Space Station.</title>
        <authorList>
            <person name="Seuylemezian A."/>
            <person name="Singh N.K."/>
            <person name="Wood J."/>
            <person name="Venkateswaran K."/>
        </authorList>
    </citation>
    <scope>NUCLEOTIDE SEQUENCE [LARGE SCALE GENOMIC DNA]</scope>
    <source>
        <strain evidence="4 5">PL-B2</strain>
    </source>
</reference>
<evidence type="ECO:0000259" key="3">
    <source>
        <dbReference type="Pfam" id="PF05175"/>
    </source>
</evidence>
<gene>
    <name evidence="4" type="ORF">H0185_01000</name>
</gene>
<sequence length="202" mass="23195">MSNHYYSKNPEVDSNPVYWDFNLREHTFRFKTDRGVFSKKEVDFGSRLLIEAFQFEKSEGKILDVGCGYGPIGLSLAKSFPNVVIHMVDVNQRALDLAKENAKLNQLENVKVYESDRLLQVKESDFDAILTNPPIRAGKQTVHDIFEQSYERLADFGELWVVIQKKQGAPSALEKLETMFGQVDVVEKKKGYFIIKAKKVDR</sequence>
<dbReference type="CDD" id="cd02440">
    <property type="entry name" value="AdoMet_MTases"/>
    <property type="match status" value="1"/>
</dbReference>
<dbReference type="Pfam" id="PF05175">
    <property type="entry name" value="MTS"/>
    <property type="match status" value="1"/>
</dbReference>
<organism evidence="4 5">
    <name type="scientific">Mesobacillus maritimus</name>
    <dbReference type="NCBI Taxonomy" id="1643336"/>
    <lineage>
        <taxon>Bacteria</taxon>
        <taxon>Bacillati</taxon>
        <taxon>Bacillota</taxon>
        <taxon>Bacilli</taxon>
        <taxon>Bacillales</taxon>
        <taxon>Bacillaceae</taxon>
        <taxon>Mesobacillus</taxon>
    </lineage>
</organism>
<evidence type="ECO:0000313" key="5">
    <source>
        <dbReference type="Proteomes" id="UP000769780"/>
    </source>
</evidence>
<feature type="domain" description="Methyltransferase small" evidence="3">
    <location>
        <begin position="28"/>
        <end position="196"/>
    </location>
</feature>
<dbReference type="Gene3D" id="3.40.50.150">
    <property type="entry name" value="Vaccinia Virus protein VP39"/>
    <property type="match status" value="1"/>
</dbReference>
<dbReference type="GO" id="GO:0032259">
    <property type="term" value="P:methylation"/>
    <property type="evidence" value="ECO:0007669"/>
    <property type="project" value="UniProtKB-KW"/>
</dbReference>
<accession>A0ABS7JZK6</accession>
<comment type="caution">
    <text evidence="4">The sequence shown here is derived from an EMBL/GenBank/DDBJ whole genome shotgun (WGS) entry which is preliminary data.</text>
</comment>
<keyword evidence="5" id="KW-1185">Reference proteome</keyword>
<dbReference type="InterPro" id="IPR007848">
    <property type="entry name" value="Small_mtfrase_dom"/>
</dbReference>
<dbReference type="EMBL" id="JACWFH010000002">
    <property type="protein sequence ID" value="MBY0095399.1"/>
    <property type="molecule type" value="Genomic_DNA"/>
</dbReference>
<keyword evidence="2" id="KW-0808">Transferase</keyword>
<dbReference type="InterPro" id="IPR029063">
    <property type="entry name" value="SAM-dependent_MTases_sf"/>
</dbReference>
<dbReference type="SUPFAM" id="SSF53335">
    <property type="entry name" value="S-adenosyl-L-methionine-dependent methyltransferases"/>
    <property type="match status" value="1"/>
</dbReference>
<dbReference type="InterPro" id="IPR046977">
    <property type="entry name" value="RsmC/RlmG"/>
</dbReference>
<dbReference type="GO" id="GO:0008168">
    <property type="term" value="F:methyltransferase activity"/>
    <property type="evidence" value="ECO:0007669"/>
    <property type="project" value="UniProtKB-KW"/>
</dbReference>
<keyword evidence="1 4" id="KW-0489">Methyltransferase</keyword>
<evidence type="ECO:0000256" key="2">
    <source>
        <dbReference type="ARBA" id="ARBA00022679"/>
    </source>
</evidence>
<dbReference type="PANTHER" id="PTHR47816:SF4">
    <property type="entry name" value="RIBOSOMAL RNA SMALL SUBUNIT METHYLTRANSFERASE C"/>
    <property type="match status" value="1"/>
</dbReference>
<protein>
    <submittedName>
        <fullName evidence="4">Class I SAM-dependent methyltransferase</fullName>
    </submittedName>
</protein>
<dbReference type="Proteomes" id="UP000769780">
    <property type="component" value="Unassembled WGS sequence"/>
</dbReference>
<dbReference type="RefSeq" id="WP_221870353.1">
    <property type="nucleotide sequence ID" value="NZ_JACWFH010000002.1"/>
</dbReference>
<dbReference type="PANTHER" id="PTHR47816">
    <property type="entry name" value="RIBOSOMAL RNA SMALL SUBUNIT METHYLTRANSFERASE C"/>
    <property type="match status" value="1"/>
</dbReference>
<evidence type="ECO:0000313" key="4">
    <source>
        <dbReference type="EMBL" id="MBY0095399.1"/>
    </source>
</evidence>
<evidence type="ECO:0000256" key="1">
    <source>
        <dbReference type="ARBA" id="ARBA00022603"/>
    </source>
</evidence>
<proteinExistence type="predicted"/>